<dbReference type="Gene3D" id="2.60.40.1120">
    <property type="entry name" value="Carboxypeptidase-like, regulatory domain"/>
    <property type="match status" value="1"/>
</dbReference>
<evidence type="ECO:0000256" key="9">
    <source>
        <dbReference type="ARBA" id="ARBA00023237"/>
    </source>
</evidence>
<dbReference type="Gene3D" id="2.40.170.20">
    <property type="entry name" value="TonB-dependent receptor, beta-barrel domain"/>
    <property type="match status" value="1"/>
</dbReference>
<dbReference type="EMBL" id="QPMM01000006">
    <property type="protein sequence ID" value="RFS22789.1"/>
    <property type="molecule type" value="Genomic_DNA"/>
</dbReference>
<feature type="domain" description="Secretin/TonB short N-terminal" evidence="13">
    <location>
        <begin position="62"/>
        <end position="113"/>
    </location>
</feature>
<dbReference type="SUPFAM" id="SSF56935">
    <property type="entry name" value="Porins"/>
    <property type="match status" value="1"/>
</dbReference>
<evidence type="ECO:0000256" key="3">
    <source>
        <dbReference type="ARBA" id="ARBA00022452"/>
    </source>
</evidence>
<keyword evidence="6" id="KW-0408">Iron</keyword>
<evidence type="ECO:0000259" key="13">
    <source>
        <dbReference type="SMART" id="SM00965"/>
    </source>
</evidence>
<evidence type="ECO:0000256" key="7">
    <source>
        <dbReference type="ARBA" id="ARBA00023077"/>
    </source>
</evidence>
<dbReference type="InterPro" id="IPR036942">
    <property type="entry name" value="Beta-barrel_TonB_sf"/>
</dbReference>
<name>A0A3E1YAP4_9BACT</name>
<dbReference type="InterPro" id="IPR039426">
    <property type="entry name" value="TonB-dep_rcpt-like"/>
</dbReference>
<dbReference type="NCBIfam" id="TIGR04056">
    <property type="entry name" value="OMP_RagA_SusC"/>
    <property type="match status" value="1"/>
</dbReference>
<keyword evidence="7 11" id="KW-0798">TonB box</keyword>
<dbReference type="Gene3D" id="2.170.130.10">
    <property type="entry name" value="TonB-dependent receptor, plug domain"/>
    <property type="match status" value="1"/>
</dbReference>
<dbReference type="GO" id="GO:0009279">
    <property type="term" value="C:cell outer membrane"/>
    <property type="evidence" value="ECO:0007669"/>
    <property type="project" value="UniProtKB-SubCell"/>
</dbReference>
<dbReference type="InterPro" id="IPR000531">
    <property type="entry name" value="Beta-barrel_TonB"/>
</dbReference>
<keyword evidence="2 10" id="KW-0813">Transport</keyword>
<dbReference type="Pfam" id="PF00593">
    <property type="entry name" value="TonB_dep_Rec_b-barrel"/>
    <property type="match status" value="1"/>
</dbReference>
<evidence type="ECO:0000256" key="6">
    <source>
        <dbReference type="ARBA" id="ARBA00023004"/>
    </source>
</evidence>
<dbReference type="Pfam" id="PF07715">
    <property type="entry name" value="Plug"/>
    <property type="match status" value="1"/>
</dbReference>
<dbReference type="Pfam" id="PF13715">
    <property type="entry name" value="CarbopepD_reg_2"/>
    <property type="match status" value="1"/>
</dbReference>
<keyword evidence="12" id="KW-0732">Signal</keyword>
<dbReference type="InterPro" id="IPR037066">
    <property type="entry name" value="Plug_dom_sf"/>
</dbReference>
<keyword evidence="5 10" id="KW-0812">Transmembrane</keyword>
<dbReference type="SMART" id="SM00965">
    <property type="entry name" value="STN"/>
    <property type="match status" value="1"/>
</dbReference>
<dbReference type="SUPFAM" id="SSF49464">
    <property type="entry name" value="Carboxypeptidase regulatory domain-like"/>
    <property type="match status" value="1"/>
</dbReference>
<keyword evidence="4" id="KW-0410">Iron transport</keyword>
<dbReference type="Proteomes" id="UP000260644">
    <property type="component" value="Unassembled WGS sequence"/>
</dbReference>
<dbReference type="PROSITE" id="PS52016">
    <property type="entry name" value="TONB_DEPENDENT_REC_3"/>
    <property type="match status" value="1"/>
</dbReference>
<evidence type="ECO:0000256" key="11">
    <source>
        <dbReference type="RuleBase" id="RU003357"/>
    </source>
</evidence>
<organism evidence="14 15">
    <name type="scientific">Chitinophaga silvatica</name>
    <dbReference type="NCBI Taxonomy" id="2282649"/>
    <lineage>
        <taxon>Bacteria</taxon>
        <taxon>Pseudomonadati</taxon>
        <taxon>Bacteroidota</taxon>
        <taxon>Chitinophagia</taxon>
        <taxon>Chitinophagales</taxon>
        <taxon>Chitinophagaceae</taxon>
        <taxon>Chitinophaga</taxon>
    </lineage>
</organism>
<feature type="chain" id="PRO_5017705330" evidence="12">
    <location>
        <begin position="33"/>
        <end position="1074"/>
    </location>
</feature>
<sequence>MNLHFRKTGTKLLCTGGLYVLMFLGATGHASAQQQRVIVQEFHVKEGSLSDALQQLRKVAGIDIVYQASSLQQVRVQQLDIAKQSVEEVLKQLLKGTGYQFVLNEGVIVIKKEKATVNIAGTVTEKSAGAPLPGVSVQVKGTTTGTVTGTNGRFTLAADPATDTLLLSFMGFKTEKVALNGRTSFSISMEGNVSNLNSVVVVGYGQTTKSDLTGSISHVSAENFNSGVFNSPEQLLQGKVPGLNVTRSGDPNATPGITLRGPSTFRGGEAQQPFYVIDGVPGASIQLVSPADIVSMDVLKDAASTAIYGARAANGVIMITTRHAKSGQSWLSYSGYGAVENVSRRIEMLTGDELRTFLKDNGNVLAPTDEDNANTDWQKEVTRQGVSHNHNISFGGGNGKTVFDGSVNYLKNQGIMKGSDLERLNVRANLEQTAFNDRLKLNLGISNSVSTQNRIPDLVFQNMLTYLPTSNVYNADGSFKEDWTRTRNYLNPVSLIVNNSDLTKTKTMLGVARAELKLLEGLTYTANLSLQDEQINRDRYYGRKSGIAQGLNGVATRSAFTNTRKLLETYLNYDKRFGEHDLKLLAGYSWQEDRKGDGFQTSNQNFVSDATKGDNLGLASAPGGVVPNFGTTRIQTLRFISFYGRANYAFREKYLLQASLRQDGSSAFGANNRWALFPAFSGAWKVTKEPFMQNVRWIDDLKLRIGYGATGNSLGFDPLIAIMRYDLFGKFYYNGQILSSVSPVQNENPNLKWESTAMTNVGVDLTVLRGKLSFTVDVYNKMTSDLIYQYNIPASASMGSVVSTLYANVGKMKNQGIELQVNATPLQRGKFTWSTSANLAHNKNEIVSLSNSIFKVPYIETADLGGRGQSGNYSQRLLEGMPLGTFYTLQFAGKDKNGRSQFYKPDGTLTSEYNSSYLVQTGNAQPKLLYGWSNTLTYGNIDLTFFLRGVYGSHILNATLANLNAPYGSTATNLPKFSLNESAKDDRAYFLSDRYIESGSYLRLDNTTIGYNVPMKNQFVKKIRLYVSANNLFVITKYRGIDPEIEMGGLTPGIDNNNFYPKTRSFLLGLNASF</sequence>
<dbReference type="GO" id="GO:0006826">
    <property type="term" value="P:iron ion transport"/>
    <property type="evidence" value="ECO:0007669"/>
    <property type="project" value="UniProtKB-KW"/>
</dbReference>
<dbReference type="InterPro" id="IPR012910">
    <property type="entry name" value="Plug_dom"/>
</dbReference>
<dbReference type="AlphaFoldDB" id="A0A3E1YAP4"/>
<dbReference type="NCBIfam" id="TIGR04057">
    <property type="entry name" value="SusC_RagA_signa"/>
    <property type="match status" value="1"/>
</dbReference>
<dbReference type="InterPro" id="IPR023996">
    <property type="entry name" value="TonB-dep_OMP_SusC/RagA"/>
</dbReference>
<evidence type="ECO:0000256" key="12">
    <source>
        <dbReference type="SAM" id="SignalP"/>
    </source>
</evidence>
<keyword evidence="8 10" id="KW-0472">Membrane</keyword>
<evidence type="ECO:0000313" key="14">
    <source>
        <dbReference type="EMBL" id="RFS22789.1"/>
    </source>
</evidence>
<dbReference type="RefSeq" id="WP_116976182.1">
    <property type="nucleotide sequence ID" value="NZ_QPMM01000006.1"/>
</dbReference>
<evidence type="ECO:0000256" key="1">
    <source>
        <dbReference type="ARBA" id="ARBA00004571"/>
    </source>
</evidence>
<dbReference type="InterPro" id="IPR011662">
    <property type="entry name" value="Secretin/TonB_short_N"/>
</dbReference>
<protein>
    <submittedName>
        <fullName evidence="14">SusC/RagA family TonB-linked outer membrane protein</fullName>
    </submittedName>
</protein>
<keyword evidence="4" id="KW-0406">Ion transport</keyword>
<evidence type="ECO:0000256" key="4">
    <source>
        <dbReference type="ARBA" id="ARBA00022496"/>
    </source>
</evidence>
<keyword evidence="9 10" id="KW-0998">Cell outer membrane</keyword>
<evidence type="ECO:0000256" key="2">
    <source>
        <dbReference type="ARBA" id="ARBA00022448"/>
    </source>
</evidence>
<comment type="subcellular location">
    <subcellularLocation>
        <location evidence="1 10">Cell outer membrane</location>
        <topology evidence="1 10">Multi-pass membrane protein</topology>
    </subcellularLocation>
</comment>
<evidence type="ECO:0000256" key="8">
    <source>
        <dbReference type="ARBA" id="ARBA00023136"/>
    </source>
</evidence>
<dbReference type="OrthoDB" id="9768177at2"/>
<feature type="signal peptide" evidence="12">
    <location>
        <begin position="1"/>
        <end position="32"/>
    </location>
</feature>
<reference evidence="14 15" key="1">
    <citation type="submission" date="2018-07" db="EMBL/GenBank/DDBJ databases">
        <title>Chitinophaga K2CV101002-2 sp. nov., isolated from a monsoon evergreen broad-leaved forest soil.</title>
        <authorList>
            <person name="Lv Y."/>
        </authorList>
    </citation>
    <scope>NUCLEOTIDE SEQUENCE [LARGE SCALE GENOMIC DNA]</scope>
    <source>
        <strain evidence="14 15">GDMCC 1.1288</strain>
    </source>
</reference>
<evidence type="ECO:0000256" key="5">
    <source>
        <dbReference type="ARBA" id="ARBA00022692"/>
    </source>
</evidence>
<gene>
    <name evidence="14" type="ORF">DVR12_13445</name>
</gene>
<keyword evidence="3 10" id="KW-1134">Transmembrane beta strand</keyword>
<comment type="caution">
    <text evidence="14">The sequence shown here is derived from an EMBL/GenBank/DDBJ whole genome shotgun (WGS) entry which is preliminary data.</text>
</comment>
<dbReference type="Gene3D" id="3.55.50.30">
    <property type="match status" value="1"/>
</dbReference>
<dbReference type="InterPro" id="IPR008969">
    <property type="entry name" value="CarboxyPept-like_regulatory"/>
</dbReference>
<comment type="similarity">
    <text evidence="10 11">Belongs to the TonB-dependent receptor family.</text>
</comment>
<evidence type="ECO:0000313" key="15">
    <source>
        <dbReference type="Proteomes" id="UP000260644"/>
    </source>
</evidence>
<keyword evidence="15" id="KW-1185">Reference proteome</keyword>
<proteinExistence type="inferred from homology"/>
<dbReference type="Pfam" id="PF07660">
    <property type="entry name" value="STN"/>
    <property type="match status" value="1"/>
</dbReference>
<evidence type="ECO:0000256" key="10">
    <source>
        <dbReference type="PROSITE-ProRule" id="PRU01360"/>
    </source>
</evidence>
<accession>A0A3E1YAP4</accession>
<dbReference type="InterPro" id="IPR023997">
    <property type="entry name" value="TonB-dep_OMP_SusC/RagA_CS"/>
</dbReference>